<proteinExistence type="predicted"/>
<name>A0A9N9K6G7_9GLOM</name>
<dbReference type="EMBL" id="CAJVQA010041705">
    <property type="protein sequence ID" value="CAG8814145.1"/>
    <property type="molecule type" value="Genomic_DNA"/>
</dbReference>
<dbReference type="Proteomes" id="UP000789759">
    <property type="component" value="Unassembled WGS sequence"/>
</dbReference>
<comment type="caution">
    <text evidence="1">The sequence shown here is derived from an EMBL/GenBank/DDBJ whole genome shotgun (WGS) entry which is preliminary data.</text>
</comment>
<keyword evidence="2" id="KW-1185">Reference proteome</keyword>
<gene>
    <name evidence="1" type="ORF">CPELLU_LOCUS18996</name>
</gene>
<organism evidence="1 2">
    <name type="scientific">Cetraspora pellucida</name>
    <dbReference type="NCBI Taxonomy" id="1433469"/>
    <lineage>
        <taxon>Eukaryota</taxon>
        <taxon>Fungi</taxon>
        <taxon>Fungi incertae sedis</taxon>
        <taxon>Mucoromycota</taxon>
        <taxon>Glomeromycotina</taxon>
        <taxon>Glomeromycetes</taxon>
        <taxon>Diversisporales</taxon>
        <taxon>Gigasporaceae</taxon>
        <taxon>Cetraspora</taxon>
    </lineage>
</organism>
<evidence type="ECO:0000313" key="2">
    <source>
        <dbReference type="Proteomes" id="UP000789759"/>
    </source>
</evidence>
<dbReference type="OrthoDB" id="10516306at2759"/>
<evidence type="ECO:0000313" key="1">
    <source>
        <dbReference type="EMBL" id="CAG8814145.1"/>
    </source>
</evidence>
<accession>A0A9N9K6G7</accession>
<reference evidence="1" key="1">
    <citation type="submission" date="2021-06" db="EMBL/GenBank/DDBJ databases">
        <authorList>
            <person name="Kallberg Y."/>
            <person name="Tangrot J."/>
            <person name="Rosling A."/>
        </authorList>
    </citation>
    <scope>NUCLEOTIDE SEQUENCE</scope>
    <source>
        <strain evidence="1">FL966</strain>
    </source>
</reference>
<dbReference type="AlphaFoldDB" id="A0A9N9K6G7"/>
<feature type="non-terminal residue" evidence="1">
    <location>
        <position position="74"/>
    </location>
</feature>
<feature type="non-terminal residue" evidence="1">
    <location>
        <position position="1"/>
    </location>
</feature>
<protein>
    <submittedName>
        <fullName evidence="1">363_t:CDS:1</fullName>
    </submittedName>
</protein>
<sequence>GKRSKNGNINNQEPDVQLVDVTNNVLNNDKKYLIVKLVKEEPDIANIENLSKRKKDESIVEKLNKRKRLCKIIE</sequence>